<feature type="transmembrane region" description="Helical" evidence="1">
    <location>
        <begin position="91"/>
        <end position="111"/>
    </location>
</feature>
<feature type="transmembrane region" description="Helical" evidence="1">
    <location>
        <begin position="5"/>
        <end position="24"/>
    </location>
</feature>
<protein>
    <submittedName>
        <fullName evidence="2">Polysaccharide biosynthesis protein</fullName>
    </submittedName>
</protein>
<organism evidence="2 3">
    <name type="scientific">Rhodococcus pyridinivorans AK37</name>
    <dbReference type="NCBI Taxonomy" id="1114960"/>
    <lineage>
        <taxon>Bacteria</taxon>
        <taxon>Bacillati</taxon>
        <taxon>Actinomycetota</taxon>
        <taxon>Actinomycetes</taxon>
        <taxon>Mycobacteriales</taxon>
        <taxon>Nocardiaceae</taxon>
        <taxon>Rhodococcus</taxon>
    </lineage>
</organism>
<comment type="caution">
    <text evidence="2">The sequence shown here is derived from an EMBL/GenBank/DDBJ whole genome shotgun (WGS) entry which is preliminary data.</text>
</comment>
<dbReference type="Proteomes" id="UP000005064">
    <property type="component" value="Unassembled WGS sequence"/>
</dbReference>
<evidence type="ECO:0000313" key="2">
    <source>
        <dbReference type="EMBL" id="EHK82632.1"/>
    </source>
</evidence>
<reference evidence="2 3" key="1">
    <citation type="submission" date="2011-12" db="EMBL/GenBank/DDBJ databases">
        <authorList>
            <person name="Kriszt B."/>
            <person name="Tancsics A."/>
            <person name="Cserhati M."/>
            <person name="Toth A."/>
            <person name="Nagy I."/>
            <person name="Horvath B."/>
            <person name="Tamura T."/>
            <person name="Kukolya J."/>
            <person name="Szoboszlay S."/>
        </authorList>
    </citation>
    <scope>NUCLEOTIDE SEQUENCE [LARGE SCALE GENOMIC DNA]</scope>
    <source>
        <strain evidence="2 3">AK37</strain>
    </source>
</reference>
<dbReference type="EMBL" id="AHBW01000046">
    <property type="protein sequence ID" value="EHK82632.1"/>
    <property type="molecule type" value="Genomic_DNA"/>
</dbReference>
<accession>H0JTU1</accession>
<gene>
    <name evidence="2" type="ORF">AK37_15553</name>
</gene>
<proteinExistence type="predicted"/>
<keyword evidence="1" id="KW-1133">Transmembrane helix</keyword>
<feature type="transmembrane region" description="Helical" evidence="1">
    <location>
        <begin position="63"/>
        <end position="85"/>
    </location>
</feature>
<keyword evidence="1" id="KW-0472">Membrane</keyword>
<evidence type="ECO:0000313" key="3">
    <source>
        <dbReference type="Proteomes" id="UP000005064"/>
    </source>
</evidence>
<sequence length="115" mass="11734">MAATALLYAVVAVIMPLVVPLVLGEDFDDSILIIQIVCGGLAFAAISSQMNSLLQGWGQLRQVAVISAITSISCLLGVAVAAIWWGGVGAAIALTASYILQVVLLAGIVVLQGRG</sequence>
<keyword evidence="1" id="KW-0812">Transmembrane</keyword>
<dbReference type="AlphaFoldDB" id="H0JTU1"/>
<feature type="transmembrane region" description="Helical" evidence="1">
    <location>
        <begin position="30"/>
        <end position="51"/>
    </location>
</feature>
<name>H0JTU1_9NOCA</name>
<evidence type="ECO:0000256" key="1">
    <source>
        <dbReference type="SAM" id="Phobius"/>
    </source>
</evidence>